<reference evidence="2 3" key="1">
    <citation type="submission" date="2017-10" db="EMBL/GenBank/DDBJ databases">
        <title>Sequencing the genomes of 1000 actinobacteria strains.</title>
        <authorList>
            <person name="Klenk H.-P."/>
        </authorList>
    </citation>
    <scope>NUCLEOTIDE SEQUENCE [LARGE SCALE GENOMIC DNA]</scope>
    <source>
        <strain evidence="2 3">DSM 15597</strain>
    </source>
</reference>
<dbReference type="AlphaFoldDB" id="A0A2A9CTA9"/>
<accession>A0A2A9CTA9</accession>
<dbReference type="EMBL" id="PDJC01000001">
    <property type="protein sequence ID" value="PFG16852.1"/>
    <property type="molecule type" value="Genomic_DNA"/>
</dbReference>
<comment type="caution">
    <text evidence="2">The sequence shown here is derived from an EMBL/GenBank/DDBJ whole genome shotgun (WGS) entry which is preliminary data.</text>
</comment>
<organism evidence="2 3">
    <name type="scientific">Propionicimonas paludicola</name>
    <dbReference type="NCBI Taxonomy" id="185243"/>
    <lineage>
        <taxon>Bacteria</taxon>
        <taxon>Bacillati</taxon>
        <taxon>Actinomycetota</taxon>
        <taxon>Actinomycetes</taxon>
        <taxon>Propionibacteriales</taxon>
        <taxon>Nocardioidaceae</taxon>
        <taxon>Propionicimonas</taxon>
    </lineage>
</organism>
<protein>
    <submittedName>
        <fullName evidence="2">Uncharacterized protein</fullName>
    </submittedName>
</protein>
<evidence type="ECO:0000313" key="2">
    <source>
        <dbReference type="EMBL" id="PFG16852.1"/>
    </source>
</evidence>
<dbReference type="Proteomes" id="UP000226079">
    <property type="component" value="Unassembled WGS sequence"/>
</dbReference>
<keyword evidence="3" id="KW-1185">Reference proteome</keyword>
<feature type="compositionally biased region" description="Basic and acidic residues" evidence="1">
    <location>
        <begin position="1"/>
        <end position="11"/>
    </location>
</feature>
<evidence type="ECO:0000313" key="3">
    <source>
        <dbReference type="Proteomes" id="UP000226079"/>
    </source>
</evidence>
<gene>
    <name evidence="2" type="ORF">ATK74_1407</name>
</gene>
<name>A0A2A9CTA9_9ACTN</name>
<feature type="region of interest" description="Disordered" evidence="1">
    <location>
        <begin position="1"/>
        <end position="34"/>
    </location>
</feature>
<evidence type="ECO:0000256" key="1">
    <source>
        <dbReference type="SAM" id="MobiDB-lite"/>
    </source>
</evidence>
<proteinExistence type="predicted"/>
<sequence>MLDTLERHIAEVIEGEPDPPRIQAPTASQAAPHRDHFKVDQCRRGELLATQPVPDDIAVRAIVQECDGQDAGVNDEHGQTAAR</sequence>